<accession>A0A7N0TGL8</accession>
<dbReference type="EnsemblPlants" id="Kaladp0036s0210.1.v1.1">
    <property type="protein sequence ID" value="Kaladp0036s0210.1.v1.1"/>
    <property type="gene ID" value="Kaladp0036s0210.v1.1"/>
</dbReference>
<protein>
    <submittedName>
        <fullName evidence="2">Uncharacterized protein</fullName>
    </submittedName>
</protein>
<keyword evidence="3" id="KW-1185">Reference proteome</keyword>
<evidence type="ECO:0000313" key="2">
    <source>
        <dbReference type="EnsemblPlants" id="Kaladp0036s0210.1.v1.1"/>
    </source>
</evidence>
<evidence type="ECO:0000256" key="1">
    <source>
        <dbReference type="SAM" id="MobiDB-lite"/>
    </source>
</evidence>
<dbReference type="AlphaFoldDB" id="A0A7N0TGL8"/>
<proteinExistence type="predicted"/>
<reference evidence="2" key="1">
    <citation type="submission" date="2021-01" db="UniProtKB">
        <authorList>
            <consortium name="EnsemblPlants"/>
        </authorList>
    </citation>
    <scope>IDENTIFICATION</scope>
</reference>
<dbReference type="Proteomes" id="UP000594263">
    <property type="component" value="Unplaced"/>
</dbReference>
<sequence>MAKAEAEADTSSSTSDTLTGSSKLRFSEDEETLINRMFNLVGQRWGLIAGRINEESLTTYSTNTLCKQLSSVDKACFVDVFPSMKSMCADFPLVFFINKD</sequence>
<organism evidence="2 3">
    <name type="scientific">Kalanchoe fedtschenkoi</name>
    <name type="common">Lavender scallops</name>
    <name type="synonym">South American air plant</name>
    <dbReference type="NCBI Taxonomy" id="63787"/>
    <lineage>
        <taxon>Eukaryota</taxon>
        <taxon>Viridiplantae</taxon>
        <taxon>Streptophyta</taxon>
        <taxon>Embryophyta</taxon>
        <taxon>Tracheophyta</taxon>
        <taxon>Spermatophyta</taxon>
        <taxon>Magnoliopsida</taxon>
        <taxon>eudicotyledons</taxon>
        <taxon>Gunneridae</taxon>
        <taxon>Pentapetalae</taxon>
        <taxon>Saxifragales</taxon>
        <taxon>Crassulaceae</taxon>
        <taxon>Kalanchoe</taxon>
    </lineage>
</organism>
<evidence type="ECO:0000313" key="3">
    <source>
        <dbReference type="Proteomes" id="UP000594263"/>
    </source>
</evidence>
<feature type="compositionally biased region" description="Low complexity" evidence="1">
    <location>
        <begin position="7"/>
        <end position="23"/>
    </location>
</feature>
<name>A0A7N0TGL8_KALFE</name>
<dbReference type="Gramene" id="Kaladp0036s0210.1.v1.1">
    <property type="protein sequence ID" value="Kaladp0036s0210.1.v1.1"/>
    <property type="gene ID" value="Kaladp0036s0210.v1.1"/>
</dbReference>
<feature type="region of interest" description="Disordered" evidence="1">
    <location>
        <begin position="1"/>
        <end position="23"/>
    </location>
</feature>